<evidence type="ECO:0000313" key="5">
    <source>
        <dbReference type="EMBL" id="MEJ8476293.1"/>
    </source>
</evidence>
<protein>
    <submittedName>
        <fullName evidence="5">Glycoside hydrolase family 5 protein</fullName>
    </submittedName>
</protein>
<dbReference type="GO" id="GO:0016787">
    <property type="term" value="F:hydrolase activity"/>
    <property type="evidence" value="ECO:0007669"/>
    <property type="project" value="UniProtKB-KW"/>
</dbReference>
<comment type="similarity">
    <text evidence="3">Belongs to the glycosyl hydrolase 5 (cellulase A) family.</text>
</comment>
<evidence type="ECO:0000256" key="3">
    <source>
        <dbReference type="RuleBase" id="RU361153"/>
    </source>
</evidence>
<keyword evidence="6" id="KW-1185">Reference proteome</keyword>
<dbReference type="PANTHER" id="PTHR34142">
    <property type="entry name" value="ENDO-BETA-1,4-GLUCANASE A"/>
    <property type="match status" value="1"/>
</dbReference>
<gene>
    <name evidence="5" type="ORF">V6575_19550</name>
</gene>
<organism evidence="5 6">
    <name type="scientific">Roseibium algae</name>
    <dbReference type="NCBI Taxonomy" id="3123038"/>
    <lineage>
        <taxon>Bacteria</taxon>
        <taxon>Pseudomonadati</taxon>
        <taxon>Pseudomonadota</taxon>
        <taxon>Alphaproteobacteria</taxon>
        <taxon>Hyphomicrobiales</taxon>
        <taxon>Stappiaceae</taxon>
        <taxon>Roseibium</taxon>
    </lineage>
</organism>
<dbReference type="Gene3D" id="3.20.20.80">
    <property type="entry name" value="Glycosidases"/>
    <property type="match status" value="1"/>
</dbReference>
<accession>A0ABU8TR40</accession>
<sequence>MTAPKERKLKSGWPQMVKFTFALLLGGATFSPILAFAETGTCYHGVNISGAEYGDAAGVYGTNYTYPSERTVQYFAQKGMNIVRLPFRWERLQPLLGNALDEAELSRLDEAVELIRSHNMSVVLDPHNFGYYGETRMMSEGLTAADFANFWTRLAIEFANQDDVFFGLMNEPHDIPTDEWLTSANEAIAGIRATGANNLILVPGTNWSGASSWENPFTGGSNADLMAKVKDPFDNFAFEVHQYMDEDFSGTHDSCPQAKQAEEALSNFTRWLKDNSFRGFLGEFGGSASEECLAGLQAMINVMDSAPEQWLGWTYWAAGDWWPEDEANNIQPTSKGDRPQLAAILAAKETAVSRECETQN</sequence>
<dbReference type="SUPFAM" id="SSF51445">
    <property type="entry name" value="(Trans)glycosidases"/>
    <property type="match status" value="1"/>
</dbReference>
<keyword evidence="2 3" id="KW-0326">Glycosidase</keyword>
<feature type="domain" description="Glycoside hydrolase family 5" evidence="4">
    <location>
        <begin position="54"/>
        <end position="318"/>
    </location>
</feature>
<dbReference type="InterPro" id="IPR001547">
    <property type="entry name" value="Glyco_hydro_5"/>
</dbReference>
<name>A0ABU8TR40_9HYPH</name>
<comment type="caution">
    <text evidence="5">The sequence shown here is derived from an EMBL/GenBank/DDBJ whole genome shotgun (WGS) entry which is preliminary data.</text>
</comment>
<evidence type="ECO:0000256" key="2">
    <source>
        <dbReference type="ARBA" id="ARBA00023295"/>
    </source>
</evidence>
<evidence type="ECO:0000313" key="6">
    <source>
        <dbReference type="Proteomes" id="UP001385499"/>
    </source>
</evidence>
<dbReference type="PROSITE" id="PS00659">
    <property type="entry name" value="GLYCOSYL_HYDROL_F5"/>
    <property type="match status" value="1"/>
</dbReference>
<dbReference type="Proteomes" id="UP001385499">
    <property type="component" value="Unassembled WGS sequence"/>
</dbReference>
<evidence type="ECO:0000256" key="1">
    <source>
        <dbReference type="ARBA" id="ARBA00022801"/>
    </source>
</evidence>
<keyword evidence="1 3" id="KW-0378">Hydrolase</keyword>
<dbReference type="InterPro" id="IPR018087">
    <property type="entry name" value="Glyco_hydro_5_CS"/>
</dbReference>
<evidence type="ECO:0000259" key="4">
    <source>
        <dbReference type="Pfam" id="PF00150"/>
    </source>
</evidence>
<dbReference type="Pfam" id="PF00150">
    <property type="entry name" value="Cellulase"/>
    <property type="match status" value="1"/>
</dbReference>
<dbReference type="PANTHER" id="PTHR34142:SF1">
    <property type="entry name" value="GLYCOSIDE HYDROLASE FAMILY 5 DOMAIN-CONTAINING PROTEIN"/>
    <property type="match status" value="1"/>
</dbReference>
<proteinExistence type="inferred from homology"/>
<dbReference type="EMBL" id="JBAKIA010000016">
    <property type="protein sequence ID" value="MEJ8476293.1"/>
    <property type="molecule type" value="Genomic_DNA"/>
</dbReference>
<dbReference type="InterPro" id="IPR017853">
    <property type="entry name" value="GH"/>
</dbReference>
<reference evidence="5 6" key="1">
    <citation type="submission" date="2024-02" db="EMBL/GenBank/DDBJ databases">
        <title>Roseibium algae sp. nov., isolated from marine alga (Grateloupia sp.), showing potential in myo-inositol conversion.</title>
        <authorList>
            <person name="Wang Y."/>
        </authorList>
    </citation>
    <scope>NUCLEOTIDE SEQUENCE [LARGE SCALE GENOMIC DNA]</scope>
    <source>
        <strain evidence="5 6">H3510</strain>
    </source>
</reference>